<dbReference type="EMBL" id="BARV01014274">
    <property type="protein sequence ID" value="GAI30775.1"/>
    <property type="molecule type" value="Genomic_DNA"/>
</dbReference>
<organism evidence="1">
    <name type="scientific">marine sediment metagenome</name>
    <dbReference type="NCBI Taxonomy" id="412755"/>
    <lineage>
        <taxon>unclassified sequences</taxon>
        <taxon>metagenomes</taxon>
        <taxon>ecological metagenomes</taxon>
    </lineage>
</organism>
<feature type="non-terminal residue" evidence="1">
    <location>
        <position position="70"/>
    </location>
</feature>
<feature type="non-terminal residue" evidence="1">
    <location>
        <position position="1"/>
    </location>
</feature>
<name>X1NVF7_9ZZZZ</name>
<gene>
    <name evidence="1" type="ORF">S06H3_25070</name>
</gene>
<comment type="caution">
    <text evidence="1">The sequence shown here is derived from an EMBL/GenBank/DDBJ whole genome shotgun (WGS) entry which is preliminary data.</text>
</comment>
<accession>X1NVF7</accession>
<sequence length="70" mass="8365">AENYLHWLRQWDGCKIEMDIENLLNKLPGLNLEDKLYLNHFKVNNGHPHLSIKHKELCQRCQEKSCVYVC</sequence>
<evidence type="ECO:0008006" key="2">
    <source>
        <dbReference type="Google" id="ProtNLM"/>
    </source>
</evidence>
<dbReference type="AlphaFoldDB" id="X1NVF7"/>
<evidence type="ECO:0000313" key="1">
    <source>
        <dbReference type="EMBL" id="GAI30775.1"/>
    </source>
</evidence>
<proteinExistence type="predicted"/>
<reference evidence="1" key="1">
    <citation type="journal article" date="2014" name="Front. Microbiol.">
        <title>High frequency of phylogenetically diverse reductive dehalogenase-homologous genes in deep subseafloor sedimentary metagenomes.</title>
        <authorList>
            <person name="Kawai M."/>
            <person name="Futagami T."/>
            <person name="Toyoda A."/>
            <person name="Takaki Y."/>
            <person name="Nishi S."/>
            <person name="Hori S."/>
            <person name="Arai W."/>
            <person name="Tsubouchi T."/>
            <person name="Morono Y."/>
            <person name="Uchiyama I."/>
            <person name="Ito T."/>
            <person name="Fujiyama A."/>
            <person name="Inagaki F."/>
            <person name="Takami H."/>
        </authorList>
    </citation>
    <scope>NUCLEOTIDE SEQUENCE</scope>
    <source>
        <strain evidence="1">Expedition CK06-06</strain>
    </source>
</reference>
<protein>
    <recommendedName>
        <fullName evidence="2">4Fe-4S ferredoxin-type domain-containing protein</fullName>
    </recommendedName>
</protein>